<keyword evidence="2" id="KW-1185">Reference proteome</keyword>
<gene>
    <name evidence="1" type="ORF">ACFSUT_07420</name>
</gene>
<sequence>MRVLREIGGHAAKPTAAAIRSFIAPRPYDRRMFGLNSRGYERVCSHCDEPAFAMLPTSHTSKLRKRRWNALCQLHDRRHRWLHDRADQTWWYLPPPLANDARFWWYLERGPALNYFLRPVDDTQFMDTGEVFLHRARLVVERYFANRYRRTADPD</sequence>
<name>A0ABW5HSZ5_9PSEU</name>
<dbReference type="Proteomes" id="UP001597542">
    <property type="component" value="Unassembled WGS sequence"/>
</dbReference>
<protein>
    <submittedName>
        <fullName evidence="1">Uncharacterized protein</fullName>
    </submittedName>
</protein>
<proteinExistence type="predicted"/>
<dbReference type="EMBL" id="JBHUKQ010000006">
    <property type="protein sequence ID" value="MFD2480095.1"/>
    <property type="molecule type" value="Genomic_DNA"/>
</dbReference>
<evidence type="ECO:0000313" key="1">
    <source>
        <dbReference type="EMBL" id="MFD2480095.1"/>
    </source>
</evidence>
<evidence type="ECO:0000313" key="2">
    <source>
        <dbReference type="Proteomes" id="UP001597542"/>
    </source>
</evidence>
<accession>A0ABW5HSZ5</accession>
<reference evidence="2" key="1">
    <citation type="journal article" date="2019" name="Int. J. Syst. Evol. Microbiol.">
        <title>The Global Catalogue of Microorganisms (GCM) 10K type strain sequencing project: providing services to taxonomists for standard genome sequencing and annotation.</title>
        <authorList>
            <consortium name="The Broad Institute Genomics Platform"/>
            <consortium name="The Broad Institute Genome Sequencing Center for Infectious Disease"/>
            <person name="Wu L."/>
            <person name="Ma J."/>
        </authorList>
    </citation>
    <scope>NUCLEOTIDE SEQUENCE [LARGE SCALE GENOMIC DNA]</scope>
    <source>
        <strain evidence="2">CGMCC 4.7638</strain>
    </source>
</reference>
<dbReference type="RefSeq" id="WP_344286610.1">
    <property type="nucleotide sequence ID" value="NZ_BAAAHV010000027.1"/>
</dbReference>
<organism evidence="1 2">
    <name type="scientific">Amycolatopsis albidoflavus</name>
    <dbReference type="NCBI Taxonomy" id="102226"/>
    <lineage>
        <taxon>Bacteria</taxon>
        <taxon>Bacillati</taxon>
        <taxon>Actinomycetota</taxon>
        <taxon>Actinomycetes</taxon>
        <taxon>Pseudonocardiales</taxon>
        <taxon>Pseudonocardiaceae</taxon>
        <taxon>Amycolatopsis</taxon>
    </lineage>
</organism>
<comment type="caution">
    <text evidence="1">The sequence shown here is derived from an EMBL/GenBank/DDBJ whole genome shotgun (WGS) entry which is preliminary data.</text>
</comment>